<dbReference type="InterPro" id="IPR055370">
    <property type="entry name" value="Lsr2_DNA-bd"/>
</dbReference>
<dbReference type="EMBL" id="CP097219">
    <property type="protein sequence ID" value="UQN31777.1"/>
    <property type="molecule type" value="Genomic_DNA"/>
</dbReference>
<protein>
    <submittedName>
        <fullName evidence="4">Lsr2 family protein</fullName>
    </submittedName>
</protein>
<gene>
    <name evidence="4" type="ORF">M4486_19500</name>
</gene>
<geneLocation type="plasmid" evidence="4 5">
    <name>pCBA3104-01</name>
</geneLocation>
<dbReference type="InterPro" id="IPR036625">
    <property type="entry name" value="E3-bd_dom_sf"/>
</dbReference>
<dbReference type="RefSeq" id="WP_249481201.1">
    <property type="nucleotide sequence ID" value="NZ_CP097219.1"/>
</dbReference>
<keyword evidence="1" id="KW-0238">DNA-binding</keyword>
<sequence>MAKKTQVLLVDDIDGSEATTTVGFGLDGIEYEIDLSDEHAGEFRDALNEWTGKARRVGGRARRGTSPSAGGDTKKIRQWALENGIQVSDRGRVSVEVREAYAAAH</sequence>
<feature type="domain" description="Lsr2 DNA-binding" evidence="3">
    <location>
        <begin position="69"/>
        <end position="104"/>
    </location>
</feature>
<dbReference type="Gene3D" id="3.30.60.230">
    <property type="entry name" value="Lsr2, dimerization domain"/>
    <property type="match status" value="1"/>
</dbReference>
<evidence type="ECO:0000259" key="2">
    <source>
        <dbReference type="Pfam" id="PF11774"/>
    </source>
</evidence>
<reference evidence="4" key="1">
    <citation type="submission" date="2022-05" db="EMBL/GenBank/DDBJ databases">
        <title>Genomic analysis of Brachybacterium sp. CBA3104.</title>
        <authorList>
            <person name="Roh S.W."/>
            <person name="Kim Y.B."/>
            <person name="Kim Y."/>
        </authorList>
    </citation>
    <scope>NUCLEOTIDE SEQUENCE</scope>
    <source>
        <strain evidence="4">CBA3104</strain>
        <plasmid evidence="4">pCBA3104-01</plasmid>
    </source>
</reference>
<evidence type="ECO:0000313" key="4">
    <source>
        <dbReference type="EMBL" id="UQN31777.1"/>
    </source>
</evidence>
<dbReference type="Pfam" id="PF11774">
    <property type="entry name" value="Lsr2"/>
    <property type="match status" value="1"/>
</dbReference>
<keyword evidence="4" id="KW-0614">Plasmid</keyword>
<dbReference type="InterPro" id="IPR042261">
    <property type="entry name" value="Lsr2-like_dimerization"/>
</dbReference>
<evidence type="ECO:0000313" key="5">
    <source>
        <dbReference type="Proteomes" id="UP001055868"/>
    </source>
</evidence>
<evidence type="ECO:0000259" key="3">
    <source>
        <dbReference type="Pfam" id="PF23359"/>
    </source>
</evidence>
<feature type="domain" description="Lsr2 dimerization" evidence="2">
    <location>
        <begin position="1"/>
        <end position="58"/>
    </location>
</feature>
<proteinExistence type="predicted"/>
<accession>A0ABY4NCX2</accession>
<name>A0ABY4NCX2_9MICO</name>
<dbReference type="Proteomes" id="UP001055868">
    <property type="component" value="Plasmid pCBA3104-01"/>
</dbReference>
<organism evidence="4 5">
    <name type="scientific">Brachybacterium kimchii</name>
    <dbReference type="NCBI Taxonomy" id="2942909"/>
    <lineage>
        <taxon>Bacteria</taxon>
        <taxon>Bacillati</taxon>
        <taxon>Actinomycetota</taxon>
        <taxon>Actinomycetes</taxon>
        <taxon>Micrococcales</taxon>
        <taxon>Dermabacteraceae</taxon>
        <taxon>Brachybacterium</taxon>
    </lineage>
</organism>
<evidence type="ECO:0000256" key="1">
    <source>
        <dbReference type="ARBA" id="ARBA00023125"/>
    </source>
</evidence>
<dbReference type="Pfam" id="PF23359">
    <property type="entry name" value="Lsr2_DNA-bd"/>
    <property type="match status" value="1"/>
</dbReference>
<dbReference type="InterPro" id="IPR024412">
    <property type="entry name" value="Lsr2_dim_dom"/>
</dbReference>
<dbReference type="Gene3D" id="4.10.320.10">
    <property type="entry name" value="E3-binding domain"/>
    <property type="match status" value="1"/>
</dbReference>
<keyword evidence="5" id="KW-1185">Reference proteome</keyword>